<evidence type="ECO:0000256" key="1">
    <source>
        <dbReference type="SAM" id="SignalP"/>
    </source>
</evidence>
<protein>
    <submittedName>
        <fullName evidence="2">Uncharacterized protein</fullName>
    </submittedName>
</protein>
<accession>A0A9P7RP72</accession>
<dbReference type="EMBL" id="CM032189">
    <property type="protein sequence ID" value="KAG7087117.1"/>
    <property type="molecule type" value="Genomic_DNA"/>
</dbReference>
<proteinExistence type="predicted"/>
<dbReference type="AlphaFoldDB" id="A0A9P7RP72"/>
<dbReference type="GeneID" id="66082173"/>
<dbReference type="KEGG" id="more:E1B28_013098"/>
<sequence length="103" mass="10877">MTKIAAITVLAVLFTSSKAFSIGALPATITAGEGELLTWVRNPVEPTSFQLATGTLALERIDATVSVGTGETQGTLPVTFKAPRRVTLVAYDLHLEVRLGHQA</sequence>
<evidence type="ECO:0000313" key="3">
    <source>
        <dbReference type="Proteomes" id="UP001049176"/>
    </source>
</evidence>
<organism evidence="2 3">
    <name type="scientific">Marasmius oreades</name>
    <name type="common">fairy-ring Marasmius</name>
    <dbReference type="NCBI Taxonomy" id="181124"/>
    <lineage>
        <taxon>Eukaryota</taxon>
        <taxon>Fungi</taxon>
        <taxon>Dikarya</taxon>
        <taxon>Basidiomycota</taxon>
        <taxon>Agaricomycotina</taxon>
        <taxon>Agaricomycetes</taxon>
        <taxon>Agaricomycetidae</taxon>
        <taxon>Agaricales</taxon>
        <taxon>Marasmiineae</taxon>
        <taxon>Marasmiaceae</taxon>
        <taxon>Marasmius</taxon>
    </lineage>
</organism>
<dbReference type="OrthoDB" id="3117795at2759"/>
<evidence type="ECO:0000313" key="2">
    <source>
        <dbReference type="EMBL" id="KAG7087117.1"/>
    </source>
</evidence>
<keyword evidence="1" id="KW-0732">Signal</keyword>
<keyword evidence="3" id="KW-1185">Reference proteome</keyword>
<feature type="chain" id="PRO_5040141745" evidence="1">
    <location>
        <begin position="20"/>
        <end position="103"/>
    </location>
</feature>
<dbReference type="RefSeq" id="XP_043003588.1">
    <property type="nucleotide sequence ID" value="XM_043158244.1"/>
</dbReference>
<comment type="caution">
    <text evidence="2">The sequence shown here is derived from an EMBL/GenBank/DDBJ whole genome shotgun (WGS) entry which is preliminary data.</text>
</comment>
<feature type="signal peptide" evidence="1">
    <location>
        <begin position="1"/>
        <end position="19"/>
    </location>
</feature>
<dbReference type="Proteomes" id="UP001049176">
    <property type="component" value="Chromosome 9"/>
</dbReference>
<reference evidence="2" key="1">
    <citation type="journal article" date="2021" name="Genome Biol. Evol.">
        <title>The assembled and annotated genome of the fairy-ring fungus Marasmius oreades.</title>
        <authorList>
            <person name="Hiltunen M."/>
            <person name="Ament-Velasquez S.L."/>
            <person name="Johannesson H."/>
        </authorList>
    </citation>
    <scope>NUCLEOTIDE SEQUENCE</scope>
    <source>
        <strain evidence="2">03SP1</strain>
    </source>
</reference>
<gene>
    <name evidence="2" type="ORF">E1B28_013098</name>
</gene>
<name>A0A9P7RP72_9AGAR</name>